<evidence type="ECO:0000256" key="4">
    <source>
        <dbReference type="ARBA" id="ARBA00022884"/>
    </source>
</evidence>
<evidence type="ECO:0000256" key="2">
    <source>
        <dbReference type="ARBA" id="ARBA00020484"/>
    </source>
</evidence>
<dbReference type="GO" id="GO:0005525">
    <property type="term" value="F:GTP binding"/>
    <property type="evidence" value="ECO:0007669"/>
    <property type="project" value="UniProtKB-UniRule"/>
</dbReference>
<dbReference type="InterPro" id="IPR027417">
    <property type="entry name" value="P-loop_NTPase"/>
</dbReference>
<feature type="region of interest" description="G5" evidence="7">
    <location>
        <begin position="149"/>
        <end position="151"/>
    </location>
</feature>
<keyword evidence="3 6" id="KW-0547">Nucleotide-binding</keyword>
<dbReference type="NCBIfam" id="NF000908">
    <property type="entry name" value="PRK00089.1"/>
    <property type="match status" value="1"/>
</dbReference>
<dbReference type="PRINTS" id="PR00326">
    <property type="entry name" value="GTP1OBG"/>
</dbReference>
<protein>
    <recommendedName>
        <fullName evidence="2 6">GTPase Era</fullName>
    </recommendedName>
</protein>
<dbReference type="EMBL" id="LK028559">
    <property type="protein sequence ID" value="CDR30604.1"/>
    <property type="molecule type" value="Genomic_DNA"/>
</dbReference>
<dbReference type="InterPro" id="IPR015946">
    <property type="entry name" value="KH_dom-like_a/b"/>
</dbReference>
<dbReference type="CDD" id="cd04163">
    <property type="entry name" value="Era"/>
    <property type="match status" value="1"/>
</dbReference>
<comment type="subcellular location">
    <subcellularLocation>
        <location evidence="6">Cytoplasm</location>
    </subcellularLocation>
    <subcellularLocation>
        <location evidence="6">Cell membrane</location>
        <topology evidence="6">Peripheral membrane protein</topology>
    </subcellularLocation>
</comment>
<dbReference type="InParanoid" id="A0A061AB24"/>
<proteinExistence type="inferred from homology"/>
<dbReference type="Proteomes" id="UP000032434">
    <property type="component" value="Chromosome 1"/>
</dbReference>
<dbReference type="HAMAP" id="MF_00367">
    <property type="entry name" value="GTPase_Era"/>
    <property type="match status" value="1"/>
</dbReference>
<gene>
    <name evidence="6 11" type="primary">era</name>
    <name evidence="11" type="ORF">Aocu_05310</name>
</gene>
<dbReference type="SUPFAM" id="SSF52540">
    <property type="entry name" value="P-loop containing nucleoside triphosphate hydrolases"/>
    <property type="match status" value="1"/>
</dbReference>
<dbReference type="InterPro" id="IPR005662">
    <property type="entry name" value="GTPase_Era-like"/>
</dbReference>
<dbReference type="InterPro" id="IPR009019">
    <property type="entry name" value="KH_sf_prok-type"/>
</dbReference>
<feature type="region of interest" description="G3" evidence="7">
    <location>
        <begin position="59"/>
        <end position="62"/>
    </location>
</feature>
<feature type="binding site" evidence="6">
    <location>
        <begin position="59"/>
        <end position="63"/>
    </location>
    <ligand>
        <name>GTP</name>
        <dbReference type="ChEBI" id="CHEBI:37565"/>
    </ligand>
</feature>
<feature type="domain" description="Era-type G" evidence="10">
    <location>
        <begin position="4"/>
        <end position="170"/>
    </location>
</feature>
<dbReference type="Pfam" id="PF07650">
    <property type="entry name" value="KH_2"/>
    <property type="match status" value="1"/>
</dbReference>
<dbReference type="NCBIfam" id="TIGR00436">
    <property type="entry name" value="era"/>
    <property type="match status" value="1"/>
</dbReference>
<evidence type="ECO:0000256" key="5">
    <source>
        <dbReference type="ARBA" id="ARBA00023134"/>
    </source>
</evidence>
<dbReference type="RefSeq" id="WP_045749135.1">
    <property type="nucleotide sequence ID" value="NZ_FUZK01000003.1"/>
</dbReference>
<feature type="region of interest" description="G1" evidence="7">
    <location>
        <begin position="12"/>
        <end position="19"/>
    </location>
</feature>
<evidence type="ECO:0000256" key="1">
    <source>
        <dbReference type="ARBA" id="ARBA00007921"/>
    </source>
</evidence>
<name>A0A061AB24_9MOLU</name>
<dbReference type="InterPro" id="IPR006073">
    <property type="entry name" value="GTP-bd"/>
</dbReference>
<feature type="region of interest" description="G2" evidence="7">
    <location>
        <begin position="38"/>
        <end position="42"/>
    </location>
</feature>
<keyword evidence="6" id="KW-1003">Cell membrane</keyword>
<feature type="binding site" evidence="6">
    <location>
        <begin position="12"/>
        <end position="19"/>
    </location>
    <ligand>
        <name>GTP</name>
        <dbReference type="ChEBI" id="CHEBI:37565"/>
    </ligand>
</feature>
<keyword evidence="6" id="KW-0699">rRNA-binding</keyword>
<keyword evidence="4 6" id="KW-0694">RNA-binding</keyword>
<dbReference type="PATRIC" id="fig|35623.3.peg.532"/>
<evidence type="ECO:0000256" key="3">
    <source>
        <dbReference type="ARBA" id="ARBA00022741"/>
    </source>
</evidence>
<feature type="domain" description="KH type-2" evidence="9">
    <location>
        <begin position="201"/>
        <end position="279"/>
    </location>
</feature>
<evidence type="ECO:0000256" key="6">
    <source>
        <dbReference type="HAMAP-Rule" id="MF_00367"/>
    </source>
</evidence>
<keyword evidence="6" id="KW-0963">Cytoplasm</keyword>
<dbReference type="Gene3D" id="3.40.50.300">
    <property type="entry name" value="P-loop containing nucleotide triphosphate hydrolases"/>
    <property type="match status" value="1"/>
</dbReference>
<dbReference type="PANTHER" id="PTHR42698">
    <property type="entry name" value="GTPASE ERA"/>
    <property type="match status" value="1"/>
</dbReference>
<organism evidence="11 12">
    <name type="scientific">Acholeplasma oculi</name>
    <dbReference type="NCBI Taxonomy" id="35623"/>
    <lineage>
        <taxon>Bacteria</taxon>
        <taxon>Bacillati</taxon>
        <taxon>Mycoplasmatota</taxon>
        <taxon>Mollicutes</taxon>
        <taxon>Acholeplasmatales</taxon>
        <taxon>Acholeplasmataceae</taxon>
        <taxon>Acholeplasma</taxon>
    </lineage>
</organism>
<evidence type="ECO:0000259" key="9">
    <source>
        <dbReference type="PROSITE" id="PS50823"/>
    </source>
</evidence>
<dbReference type="InterPro" id="IPR004044">
    <property type="entry name" value="KH_dom_type_2"/>
</dbReference>
<dbReference type="GO" id="GO:0070181">
    <property type="term" value="F:small ribosomal subunit rRNA binding"/>
    <property type="evidence" value="ECO:0007669"/>
    <property type="project" value="UniProtKB-UniRule"/>
</dbReference>
<keyword evidence="12" id="KW-1185">Reference proteome</keyword>
<dbReference type="GO" id="GO:0043024">
    <property type="term" value="F:ribosomal small subunit binding"/>
    <property type="evidence" value="ECO:0007669"/>
    <property type="project" value="TreeGrafter"/>
</dbReference>
<dbReference type="GO" id="GO:0005886">
    <property type="term" value="C:plasma membrane"/>
    <property type="evidence" value="ECO:0007669"/>
    <property type="project" value="UniProtKB-SubCell"/>
</dbReference>
<keyword evidence="5 6" id="KW-0342">GTP-binding</keyword>
<dbReference type="PANTHER" id="PTHR42698:SF1">
    <property type="entry name" value="GTPASE ERA, MITOCHONDRIAL"/>
    <property type="match status" value="1"/>
</dbReference>
<dbReference type="GO" id="GO:0003924">
    <property type="term" value="F:GTPase activity"/>
    <property type="evidence" value="ECO:0007669"/>
    <property type="project" value="UniProtKB-UniRule"/>
</dbReference>
<keyword evidence="6" id="KW-0690">Ribosome biogenesis</keyword>
<dbReference type="InterPro" id="IPR005225">
    <property type="entry name" value="Small_GTP-bd"/>
</dbReference>
<dbReference type="KEGG" id="aoc:Aocu_05310"/>
<dbReference type="GO" id="GO:0005829">
    <property type="term" value="C:cytosol"/>
    <property type="evidence" value="ECO:0007669"/>
    <property type="project" value="TreeGrafter"/>
</dbReference>
<evidence type="ECO:0000256" key="8">
    <source>
        <dbReference type="RuleBase" id="RU003761"/>
    </source>
</evidence>
<dbReference type="HOGENOM" id="CLU_038009_1_0_14"/>
<sequence>MSQKSGFIAIIGKPNVGKSTLINALVGEKIAIVSPKVQTTRFRITGILNEKDNQFVFIDTPGMHKPLHGLGKSMDRSAVDSLMDADVVMYVVDQKYKHSDKEILERIKEAGLPTVLVINKIDELPKKSDIDEIIVSFIQEHTFDEVIPISAKNSLHLTHLKEALEKYLFEGPFFYPTDYVTDQTDESRMSEIIRERILYYTEQEVPHSVAVMLESLKVNEELKTLDVDALIIVERDSQKGILIGKQGEKLKKIGTEARKEINKLFDLKIHLTLWVKVKKDWRNDPNTISKYGYGK</sequence>
<dbReference type="NCBIfam" id="TIGR00231">
    <property type="entry name" value="small_GTP"/>
    <property type="match status" value="1"/>
</dbReference>
<dbReference type="PROSITE" id="PS51713">
    <property type="entry name" value="G_ERA"/>
    <property type="match status" value="1"/>
</dbReference>
<dbReference type="Gene3D" id="3.30.300.20">
    <property type="match status" value="1"/>
</dbReference>
<dbReference type="Pfam" id="PF01926">
    <property type="entry name" value="MMR_HSR1"/>
    <property type="match status" value="1"/>
</dbReference>
<evidence type="ECO:0000313" key="11">
    <source>
        <dbReference type="EMBL" id="CDR30604.1"/>
    </source>
</evidence>
<keyword evidence="6" id="KW-0472">Membrane</keyword>
<accession>A0A061AB24</accession>
<feature type="binding site" evidence="6">
    <location>
        <begin position="119"/>
        <end position="122"/>
    </location>
    <ligand>
        <name>GTP</name>
        <dbReference type="ChEBI" id="CHEBI:37565"/>
    </ligand>
</feature>
<dbReference type="OrthoDB" id="9805918at2"/>
<evidence type="ECO:0000256" key="7">
    <source>
        <dbReference type="PROSITE-ProRule" id="PRU01050"/>
    </source>
</evidence>
<dbReference type="SUPFAM" id="SSF54814">
    <property type="entry name" value="Prokaryotic type KH domain (KH-domain type II)"/>
    <property type="match status" value="1"/>
</dbReference>
<dbReference type="CDD" id="cd22534">
    <property type="entry name" value="KH-II_Era"/>
    <property type="match status" value="1"/>
</dbReference>
<evidence type="ECO:0000313" key="12">
    <source>
        <dbReference type="Proteomes" id="UP000032434"/>
    </source>
</evidence>
<dbReference type="InterPro" id="IPR030388">
    <property type="entry name" value="G_ERA_dom"/>
</dbReference>
<dbReference type="FunFam" id="3.30.300.20:FF:000003">
    <property type="entry name" value="GTPase Era"/>
    <property type="match status" value="1"/>
</dbReference>
<dbReference type="FunCoup" id="A0A061AB24">
    <property type="interactions" value="302"/>
</dbReference>
<comment type="function">
    <text evidence="6">An essential GTPase that binds both GDP and GTP, with rapid nucleotide exchange. Plays a role in 16S rRNA processing and 30S ribosomal subunit biogenesis and possibly also in cell cycle regulation and energy metabolism.</text>
</comment>
<feature type="region of interest" description="G4" evidence="7">
    <location>
        <begin position="119"/>
        <end position="122"/>
    </location>
</feature>
<evidence type="ECO:0000259" key="10">
    <source>
        <dbReference type="PROSITE" id="PS51713"/>
    </source>
</evidence>
<dbReference type="AlphaFoldDB" id="A0A061AB24"/>
<reference evidence="12" key="1">
    <citation type="submission" date="2014-05" db="EMBL/GenBank/DDBJ databases">
        <authorList>
            <person name="Kube M."/>
        </authorList>
    </citation>
    <scope>NUCLEOTIDE SEQUENCE [LARGE SCALE GENOMIC DNA]</scope>
</reference>
<dbReference type="PROSITE" id="PS50823">
    <property type="entry name" value="KH_TYPE_2"/>
    <property type="match status" value="1"/>
</dbReference>
<comment type="subunit">
    <text evidence="6">Monomer.</text>
</comment>
<comment type="similarity">
    <text evidence="1 6 7 8">Belongs to the TRAFAC class TrmE-Era-EngA-EngB-Septin-like GTPase superfamily. Era GTPase family.</text>
</comment>
<dbReference type="STRING" id="35623.Aocu_05310"/>
<dbReference type="GO" id="GO:0000028">
    <property type="term" value="P:ribosomal small subunit assembly"/>
    <property type="evidence" value="ECO:0007669"/>
    <property type="project" value="TreeGrafter"/>
</dbReference>